<keyword evidence="2" id="KW-1133">Transmembrane helix</keyword>
<gene>
    <name evidence="4" type="ORF">A4V09_17880</name>
</gene>
<evidence type="ECO:0000256" key="1">
    <source>
        <dbReference type="SAM" id="Coils"/>
    </source>
</evidence>
<dbReference type="OrthoDB" id="1976489at2"/>
<dbReference type="KEGG" id="byl:A4V09_17880"/>
<dbReference type="STRING" id="1796616.A4V09_17880"/>
<dbReference type="AlphaFoldDB" id="A0A1C7IEJ6"/>
<feature type="domain" description="PpiC" evidence="3">
    <location>
        <begin position="175"/>
        <end position="299"/>
    </location>
</feature>
<sequence>MRKKYIVDAVFVIVLLLLGGLVFYIRFQKPEELRTVMEINGQDVAKEEYQSEIKRFQAQVKSGYSTDEANRKDFWTTEVDGGTPLSVIMNLAKEDLIYKKTLSSMAKENGIQADMDYSAMKSAMEEENASRLKKGTSGGVAYGLSSYTEESYYQYAYSELEAELMEKLKKEQTLSREELQTAYRERQNEYGYDTGVKMFVAETKVENAAELQEAAEAIKAENSREKLEADHPEINFYELEMNTLDTQEGKSGVYSMRWILASSMQKGEISEPFTAGGNILIMKCLERVENGVLPFEQAEGILKSRVQTERAEQAIQEQVKKAKVKEKSRKLEEAAKEILLQ</sequence>
<dbReference type="PANTHER" id="PTHR47245:SF2">
    <property type="entry name" value="PEPTIDYL-PROLYL CIS-TRANS ISOMERASE HP_0175-RELATED"/>
    <property type="match status" value="1"/>
</dbReference>
<dbReference type="Proteomes" id="UP000092574">
    <property type="component" value="Chromosome"/>
</dbReference>
<keyword evidence="5" id="KW-1185">Reference proteome</keyword>
<evidence type="ECO:0000313" key="4">
    <source>
        <dbReference type="EMBL" id="ANU77448.1"/>
    </source>
</evidence>
<keyword evidence="1" id="KW-0175">Coiled coil</keyword>
<accession>A0A1C7IEJ6</accession>
<keyword evidence="2" id="KW-0812">Transmembrane</keyword>
<dbReference type="PANTHER" id="PTHR47245">
    <property type="entry name" value="PEPTIDYLPROLYL ISOMERASE"/>
    <property type="match status" value="1"/>
</dbReference>
<proteinExistence type="predicted"/>
<dbReference type="Pfam" id="PF13145">
    <property type="entry name" value="Rotamase_2"/>
    <property type="match status" value="1"/>
</dbReference>
<evidence type="ECO:0000256" key="2">
    <source>
        <dbReference type="SAM" id="Phobius"/>
    </source>
</evidence>
<reference evidence="4" key="1">
    <citation type="submission" date="2017-04" db="EMBL/GenBank/DDBJ databases">
        <title>Complete Genome Sequences of Twelve Strains of a Stable Defined Moderately Diverse Mouse Microbiota 2 (sDMDMm2).</title>
        <authorList>
            <person name="Uchimura Y."/>
            <person name="Wyss M."/>
            <person name="Brugiroux S."/>
            <person name="Limenitakis J.P."/>
            <person name="Stecher B."/>
            <person name="McCoy K.D."/>
            <person name="Macpherson A.J."/>
        </authorList>
    </citation>
    <scope>NUCLEOTIDE SEQUENCE</scope>
    <source>
        <strain evidence="4">YL58</strain>
    </source>
</reference>
<feature type="transmembrane region" description="Helical" evidence="2">
    <location>
        <begin position="6"/>
        <end position="27"/>
    </location>
</feature>
<organism evidence="4 5">
    <name type="scientific">Blautia pseudococcoides</name>
    <dbReference type="NCBI Taxonomy" id="1796616"/>
    <lineage>
        <taxon>Bacteria</taxon>
        <taxon>Bacillati</taxon>
        <taxon>Bacillota</taxon>
        <taxon>Clostridia</taxon>
        <taxon>Lachnospirales</taxon>
        <taxon>Lachnospiraceae</taxon>
        <taxon>Blautia</taxon>
    </lineage>
</organism>
<dbReference type="InterPro" id="IPR000297">
    <property type="entry name" value="PPIase_PpiC"/>
</dbReference>
<feature type="coiled-coil region" evidence="1">
    <location>
        <begin position="157"/>
        <end position="228"/>
    </location>
</feature>
<name>A0A1C7IEJ6_9FIRM</name>
<dbReference type="GO" id="GO:0003755">
    <property type="term" value="F:peptidyl-prolyl cis-trans isomerase activity"/>
    <property type="evidence" value="ECO:0007669"/>
    <property type="project" value="InterPro"/>
</dbReference>
<evidence type="ECO:0000259" key="3">
    <source>
        <dbReference type="Pfam" id="PF13145"/>
    </source>
</evidence>
<dbReference type="RefSeq" id="WP_065543575.1">
    <property type="nucleotide sequence ID" value="NZ_CP015405.2"/>
</dbReference>
<keyword evidence="2" id="KW-0472">Membrane</keyword>
<dbReference type="EMBL" id="CP015405">
    <property type="protein sequence ID" value="ANU77448.1"/>
    <property type="molecule type" value="Genomic_DNA"/>
</dbReference>
<protein>
    <recommendedName>
        <fullName evidence="3">PpiC domain-containing protein</fullName>
    </recommendedName>
</protein>
<evidence type="ECO:0000313" key="5">
    <source>
        <dbReference type="Proteomes" id="UP000092574"/>
    </source>
</evidence>
<dbReference type="InterPro" id="IPR050245">
    <property type="entry name" value="PrsA_foldase"/>
</dbReference>